<evidence type="ECO:0000313" key="3">
    <source>
        <dbReference type="EMBL" id="GAA3903316.1"/>
    </source>
</evidence>
<feature type="transmembrane region" description="Helical" evidence="2">
    <location>
        <begin position="33"/>
        <end position="57"/>
    </location>
</feature>
<gene>
    <name evidence="3" type="ORF">GCM10022244_11920</name>
</gene>
<sequence length="233" mass="24951">MPDDTAPARPPAADIPALMPDPAEARAKGSARVLAGCGFAALALVLVPLVLLVGLSWGSTDFPRVPPEEMANRAFQRSQEAYTVLGFTRTVEPGVEDPGVSTENTFGAGFCYDGGLLGMEDRTVDGASSMSHSWALDRVTAGQAVPGLRRLHRFARDNGWKVTSYREGPRGGAWELYVQRDGGDERMSFTWYPDRGYFTGGATAPCAYDPEWRAGDVGPAGDDLRPPAFGPAR</sequence>
<dbReference type="Proteomes" id="UP001501000">
    <property type="component" value="Unassembled WGS sequence"/>
</dbReference>
<protein>
    <submittedName>
        <fullName evidence="3">Uncharacterized protein</fullName>
    </submittedName>
</protein>
<keyword evidence="4" id="KW-1185">Reference proteome</keyword>
<organism evidence="3 4">
    <name type="scientific">Streptomyces gulbargensis</name>
    <dbReference type="NCBI Taxonomy" id="364901"/>
    <lineage>
        <taxon>Bacteria</taxon>
        <taxon>Bacillati</taxon>
        <taxon>Actinomycetota</taxon>
        <taxon>Actinomycetes</taxon>
        <taxon>Kitasatosporales</taxon>
        <taxon>Streptomycetaceae</taxon>
        <taxon>Streptomyces</taxon>
    </lineage>
</organism>
<evidence type="ECO:0000256" key="1">
    <source>
        <dbReference type="SAM" id="MobiDB-lite"/>
    </source>
</evidence>
<comment type="caution">
    <text evidence="3">The sequence shown here is derived from an EMBL/GenBank/DDBJ whole genome shotgun (WGS) entry which is preliminary data.</text>
</comment>
<feature type="region of interest" description="Disordered" evidence="1">
    <location>
        <begin position="212"/>
        <end position="233"/>
    </location>
</feature>
<proteinExistence type="predicted"/>
<dbReference type="RefSeq" id="WP_345279204.1">
    <property type="nucleotide sequence ID" value="NZ_BAABAJ010000003.1"/>
</dbReference>
<evidence type="ECO:0000256" key="2">
    <source>
        <dbReference type="SAM" id="Phobius"/>
    </source>
</evidence>
<keyword evidence="2" id="KW-0812">Transmembrane</keyword>
<name>A0ABP7LJW8_9ACTN</name>
<accession>A0ABP7LJW8</accession>
<keyword evidence="2" id="KW-0472">Membrane</keyword>
<keyword evidence="2" id="KW-1133">Transmembrane helix</keyword>
<reference evidence="4" key="1">
    <citation type="journal article" date="2019" name="Int. J. Syst. Evol. Microbiol.">
        <title>The Global Catalogue of Microorganisms (GCM) 10K type strain sequencing project: providing services to taxonomists for standard genome sequencing and annotation.</title>
        <authorList>
            <consortium name="The Broad Institute Genomics Platform"/>
            <consortium name="The Broad Institute Genome Sequencing Center for Infectious Disease"/>
            <person name="Wu L."/>
            <person name="Ma J."/>
        </authorList>
    </citation>
    <scope>NUCLEOTIDE SEQUENCE [LARGE SCALE GENOMIC DNA]</scope>
    <source>
        <strain evidence="4">JCM 16956</strain>
    </source>
</reference>
<evidence type="ECO:0000313" key="4">
    <source>
        <dbReference type="Proteomes" id="UP001501000"/>
    </source>
</evidence>
<dbReference type="EMBL" id="BAABAJ010000003">
    <property type="protein sequence ID" value="GAA3903316.1"/>
    <property type="molecule type" value="Genomic_DNA"/>
</dbReference>